<proteinExistence type="predicted"/>
<sequence>MDIKTQISNSHAAYAGMIVEIEALTDAVKGQLDTQPAMLKVELDVMIQGLLIRTILSDNDTAANKLQFIRKFSRSGGDFLVLLGNEMAFPVAWDNFEYVNGTFDSKHRRQFRSLITDVTQRIARDFTHKLCILAQLTDSVDKVYTLYSASLRTIMSTVTMLNNDKTQAEIKAAGPIFEELFAKVWDENMKELEEKLAAVAK</sequence>
<reference evidence="1 2" key="2">
    <citation type="submission" date="2012-02" db="EMBL/GenBank/DDBJ databases">
        <title>Improved High-Quality Draft sequence of Eubacterium cellulosolvens 6.</title>
        <authorList>
            <consortium name="US DOE Joint Genome Institute"/>
            <person name="Lucas S."/>
            <person name="Han J."/>
            <person name="Lapidus A."/>
            <person name="Cheng J.-F."/>
            <person name="Goodwin L."/>
            <person name="Pitluck S."/>
            <person name="Peters L."/>
            <person name="Mikhailova N."/>
            <person name="Gu W."/>
            <person name="Detter J.C."/>
            <person name="Han C."/>
            <person name="Tapia R."/>
            <person name="Land M."/>
            <person name="Hauser L."/>
            <person name="Kyrpides N."/>
            <person name="Ivanova N."/>
            <person name="Pagani I."/>
            <person name="Johnson E."/>
            <person name="Mukhopadhyay B."/>
            <person name="Anderson I."/>
            <person name="Woyke T."/>
        </authorList>
    </citation>
    <scope>NUCLEOTIDE SEQUENCE [LARGE SCALE GENOMIC DNA]</scope>
    <source>
        <strain evidence="1 2">6</strain>
    </source>
</reference>
<accession>I5ATU6</accession>
<dbReference type="AlphaFoldDB" id="I5ATU6"/>
<dbReference type="Proteomes" id="UP000005753">
    <property type="component" value="Chromosome"/>
</dbReference>
<organism evidence="1 2">
    <name type="scientific">Eubacterium cellulosolvens (strain ATCC 43171 / JCM 9499 / 6)</name>
    <name type="common">Cillobacterium cellulosolvens</name>
    <dbReference type="NCBI Taxonomy" id="633697"/>
    <lineage>
        <taxon>Bacteria</taxon>
        <taxon>Bacillati</taxon>
        <taxon>Bacillota</taxon>
        <taxon>Clostridia</taxon>
        <taxon>Eubacteriales</taxon>
        <taxon>Eubacteriaceae</taxon>
        <taxon>Eubacterium</taxon>
    </lineage>
</organism>
<dbReference type="EMBL" id="CM001487">
    <property type="protein sequence ID" value="EIM57219.1"/>
    <property type="molecule type" value="Genomic_DNA"/>
</dbReference>
<evidence type="ECO:0000313" key="2">
    <source>
        <dbReference type="Proteomes" id="UP000005753"/>
    </source>
</evidence>
<keyword evidence="2" id="KW-1185">Reference proteome</keyword>
<evidence type="ECO:0000313" key="1">
    <source>
        <dbReference type="EMBL" id="EIM57219.1"/>
    </source>
</evidence>
<name>I5ATU6_EUBC6</name>
<dbReference type="OrthoDB" id="9822042at2"/>
<protein>
    <submittedName>
        <fullName evidence="1">Uncharacterized protein</fullName>
    </submittedName>
</protein>
<gene>
    <name evidence="1" type="ORF">EubceDRAFT1_1408</name>
</gene>
<dbReference type="HOGENOM" id="CLU_1358723_0_0_9"/>
<reference evidence="1 2" key="1">
    <citation type="submission" date="2010-08" db="EMBL/GenBank/DDBJ databases">
        <authorList>
            <consortium name="US DOE Joint Genome Institute (JGI-PGF)"/>
            <person name="Lucas S."/>
            <person name="Copeland A."/>
            <person name="Lapidus A."/>
            <person name="Cheng J.-F."/>
            <person name="Bruce D."/>
            <person name="Goodwin L."/>
            <person name="Pitluck S."/>
            <person name="Land M.L."/>
            <person name="Hauser L."/>
            <person name="Chang Y.-J."/>
            <person name="Anderson I.J."/>
            <person name="Johnson E."/>
            <person name="Mulhopadhyay B."/>
            <person name="Kyrpides N."/>
            <person name="Woyke T.J."/>
        </authorList>
    </citation>
    <scope>NUCLEOTIDE SEQUENCE [LARGE SCALE GENOMIC DNA]</scope>
    <source>
        <strain evidence="1 2">6</strain>
    </source>
</reference>